<feature type="domain" description="SRP9" evidence="2">
    <location>
        <begin position="5"/>
        <end position="66"/>
    </location>
</feature>
<dbReference type="SUPFAM" id="SSF54762">
    <property type="entry name" value="Signal recognition particle alu RNA binding heterodimer, SRP9/14"/>
    <property type="match status" value="1"/>
</dbReference>
<dbReference type="AlphaFoldDB" id="A0A061D180"/>
<dbReference type="KEGG" id="bbig:BBBOND_0106970"/>
<dbReference type="InterPro" id="IPR039432">
    <property type="entry name" value="SRP9_dom"/>
</dbReference>
<evidence type="ECO:0000259" key="2">
    <source>
        <dbReference type="Pfam" id="PF05486"/>
    </source>
</evidence>
<dbReference type="GO" id="GO:0005786">
    <property type="term" value="C:signal recognition particle, endoplasmic reticulum targeting"/>
    <property type="evidence" value="ECO:0007669"/>
    <property type="project" value="TreeGrafter"/>
</dbReference>
<accession>A0A061D180</accession>
<evidence type="ECO:0000313" key="3">
    <source>
        <dbReference type="EMBL" id="CDR94388.1"/>
    </source>
</evidence>
<dbReference type="RefSeq" id="XP_012766574.1">
    <property type="nucleotide sequence ID" value="XM_012911120.1"/>
</dbReference>
<dbReference type="InterPro" id="IPR039914">
    <property type="entry name" value="SRP9-like"/>
</dbReference>
<organism evidence="3 4">
    <name type="scientific">Babesia bigemina</name>
    <dbReference type="NCBI Taxonomy" id="5866"/>
    <lineage>
        <taxon>Eukaryota</taxon>
        <taxon>Sar</taxon>
        <taxon>Alveolata</taxon>
        <taxon>Apicomplexa</taxon>
        <taxon>Aconoidasida</taxon>
        <taxon>Piroplasmida</taxon>
        <taxon>Babesiidae</taxon>
        <taxon>Babesia</taxon>
    </lineage>
</organism>
<dbReference type="PANTHER" id="PTHR12834">
    <property type="entry name" value="SIGNAL RECOGNITION PARTICLE 9 KDA PROTEIN"/>
    <property type="match status" value="1"/>
</dbReference>
<dbReference type="PANTHER" id="PTHR12834:SF12">
    <property type="entry name" value="SIGNAL RECOGNITION PARTICLE 9 KDA PROTEIN"/>
    <property type="match status" value="1"/>
</dbReference>
<reference evidence="4" key="1">
    <citation type="journal article" date="2014" name="Nucleic Acids Res.">
        <title>The evolutionary dynamics of variant antigen genes in Babesia reveal a history of genomic innovation underlying host-parasite interaction.</title>
        <authorList>
            <person name="Jackson A.P."/>
            <person name="Otto T.D."/>
            <person name="Darby A."/>
            <person name="Ramaprasad A."/>
            <person name="Xia D."/>
            <person name="Echaide I.E."/>
            <person name="Farber M."/>
            <person name="Gahlot S."/>
            <person name="Gamble J."/>
            <person name="Gupta D."/>
            <person name="Gupta Y."/>
            <person name="Jackson L."/>
            <person name="Malandrin L."/>
            <person name="Malas T.B."/>
            <person name="Moussa E."/>
            <person name="Nair M."/>
            <person name="Reid A.J."/>
            <person name="Sanders M."/>
            <person name="Sharma J."/>
            <person name="Tracey A."/>
            <person name="Quail M.A."/>
            <person name="Weir W."/>
            <person name="Wastling J.M."/>
            <person name="Hall N."/>
            <person name="Willadsen P."/>
            <person name="Lingelbach K."/>
            <person name="Shiels B."/>
            <person name="Tait A."/>
            <person name="Berriman M."/>
            <person name="Allred D.R."/>
            <person name="Pain A."/>
        </authorList>
    </citation>
    <scope>NUCLEOTIDE SEQUENCE [LARGE SCALE GENOMIC DNA]</scope>
    <source>
        <strain evidence="4">Bond</strain>
    </source>
</reference>
<dbReference type="Gene3D" id="3.30.720.10">
    <property type="entry name" value="Signal recognition particle alu RNA binding heterodimer, srp9/1"/>
    <property type="match status" value="1"/>
</dbReference>
<protein>
    <submittedName>
        <fullName evidence="3">Signal recognition particle SRP9 subunit, putative</fullName>
    </submittedName>
</protein>
<dbReference type="VEuPathDB" id="PiroplasmaDB:BBBOND_0106970"/>
<dbReference type="GO" id="GO:0006614">
    <property type="term" value="P:SRP-dependent cotranslational protein targeting to membrane"/>
    <property type="evidence" value="ECO:0007669"/>
    <property type="project" value="InterPro"/>
</dbReference>
<dbReference type="EMBL" id="LK391707">
    <property type="protein sequence ID" value="CDR94388.1"/>
    <property type="molecule type" value="Genomic_DNA"/>
</dbReference>
<dbReference type="Pfam" id="PF05486">
    <property type="entry name" value="SRP9-21"/>
    <property type="match status" value="1"/>
</dbReference>
<feature type="region of interest" description="Disordered" evidence="1">
    <location>
        <begin position="80"/>
        <end position="104"/>
    </location>
</feature>
<dbReference type="InterPro" id="IPR009018">
    <property type="entry name" value="Signal_recog_particle_SRP9/14"/>
</dbReference>
<dbReference type="Proteomes" id="UP000033188">
    <property type="component" value="Chromosome 1"/>
</dbReference>
<evidence type="ECO:0000313" key="4">
    <source>
        <dbReference type="Proteomes" id="UP000033188"/>
    </source>
</evidence>
<dbReference type="OMA" id="FLMWGSS"/>
<keyword evidence="4" id="KW-1185">Reference proteome</keyword>
<evidence type="ECO:0000256" key="1">
    <source>
        <dbReference type="SAM" id="MobiDB-lite"/>
    </source>
</evidence>
<feature type="compositionally biased region" description="Basic residues" evidence="1">
    <location>
        <begin position="94"/>
        <end position="104"/>
    </location>
</feature>
<proteinExistence type="predicted"/>
<dbReference type="STRING" id="5866.A0A061D180"/>
<gene>
    <name evidence="3" type="ORF">BBBOND_0106970</name>
</gene>
<sequence length="104" mass="12168">MTYYDNWSGFLQEARSLFCGRPLKTRYSVKYVKGEKCLVLKVTDDRKCCMFKLSRQGNLRQLQQFNQLFLNWSLSRDTENPEALPLKVTAAKPKSNRKVNARNS</sequence>
<name>A0A061D180_BABBI</name>
<dbReference type="GeneID" id="24562929"/>
<dbReference type="OrthoDB" id="360923at2759"/>
<dbReference type="GO" id="GO:0008312">
    <property type="term" value="F:7S RNA binding"/>
    <property type="evidence" value="ECO:0007669"/>
    <property type="project" value="InterPro"/>
</dbReference>